<organism evidence="2">
    <name type="scientific">marine sediment metagenome</name>
    <dbReference type="NCBI Taxonomy" id="412755"/>
    <lineage>
        <taxon>unclassified sequences</taxon>
        <taxon>metagenomes</taxon>
        <taxon>ecological metagenomes</taxon>
    </lineage>
</organism>
<sequence length="56" mass="6428">MKEIKDEHGRPYYIPTTPEELGCCIATHARRHRRRKPDPEGATIEKELSKAGLQRG</sequence>
<feature type="compositionally biased region" description="Basic and acidic residues" evidence="1">
    <location>
        <begin position="37"/>
        <end position="49"/>
    </location>
</feature>
<name>X1NP39_9ZZZZ</name>
<comment type="caution">
    <text evidence="2">The sequence shown here is derived from an EMBL/GenBank/DDBJ whole genome shotgun (WGS) entry which is preliminary data.</text>
</comment>
<gene>
    <name evidence="2" type="ORF">S06H3_26382</name>
</gene>
<feature type="region of interest" description="Disordered" evidence="1">
    <location>
        <begin position="29"/>
        <end position="56"/>
    </location>
</feature>
<accession>X1NP39</accession>
<proteinExistence type="predicted"/>
<evidence type="ECO:0000313" key="2">
    <source>
        <dbReference type="EMBL" id="GAI28540.1"/>
    </source>
</evidence>
<evidence type="ECO:0000256" key="1">
    <source>
        <dbReference type="SAM" id="MobiDB-lite"/>
    </source>
</evidence>
<dbReference type="AlphaFoldDB" id="X1NP39"/>
<dbReference type="EMBL" id="BARV01015246">
    <property type="protein sequence ID" value="GAI28540.1"/>
    <property type="molecule type" value="Genomic_DNA"/>
</dbReference>
<protein>
    <submittedName>
        <fullName evidence="2">Uncharacterized protein</fullName>
    </submittedName>
</protein>
<reference evidence="2" key="1">
    <citation type="journal article" date="2014" name="Front. Microbiol.">
        <title>High frequency of phylogenetically diverse reductive dehalogenase-homologous genes in deep subseafloor sedimentary metagenomes.</title>
        <authorList>
            <person name="Kawai M."/>
            <person name="Futagami T."/>
            <person name="Toyoda A."/>
            <person name="Takaki Y."/>
            <person name="Nishi S."/>
            <person name="Hori S."/>
            <person name="Arai W."/>
            <person name="Tsubouchi T."/>
            <person name="Morono Y."/>
            <person name="Uchiyama I."/>
            <person name="Ito T."/>
            <person name="Fujiyama A."/>
            <person name="Inagaki F."/>
            <person name="Takami H."/>
        </authorList>
    </citation>
    <scope>NUCLEOTIDE SEQUENCE</scope>
    <source>
        <strain evidence="2">Expedition CK06-06</strain>
    </source>
</reference>